<keyword evidence="3" id="KW-1185">Reference proteome</keyword>
<dbReference type="AlphaFoldDB" id="A0A7D9CZG6"/>
<reference evidence="2 3" key="1">
    <citation type="submission" date="2019-07" db="EMBL/GenBank/DDBJ databases">
        <authorList>
            <person name="Friedrich A."/>
            <person name="Schacherer J."/>
        </authorList>
    </citation>
    <scope>NUCLEOTIDE SEQUENCE [LARGE SCALE GENOMIC DNA]</scope>
</reference>
<dbReference type="EMBL" id="CABFWN010000005">
    <property type="protein sequence ID" value="VUG19575.1"/>
    <property type="molecule type" value="Genomic_DNA"/>
</dbReference>
<name>A0A7D9CZG6_DEKBR</name>
<keyword evidence="1" id="KW-1133">Transmembrane helix</keyword>
<feature type="transmembrane region" description="Helical" evidence="1">
    <location>
        <begin position="194"/>
        <end position="211"/>
    </location>
</feature>
<protein>
    <submittedName>
        <fullName evidence="2">DEBR0S5_06348g1_1</fullName>
    </submittedName>
</protein>
<keyword evidence="1" id="KW-0812">Transmembrane</keyword>
<feature type="transmembrane region" description="Helical" evidence="1">
    <location>
        <begin position="16"/>
        <end position="39"/>
    </location>
</feature>
<evidence type="ECO:0000256" key="1">
    <source>
        <dbReference type="SAM" id="Phobius"/>
    </source>
</evidence>
<feature type="transmembrane region" description="Helical" evidence="1">
    <location>
        <begin position="236"/>
        <end position="254"/>
    </location>
</feature>
<feature type="transmembrane region" description="Helical" evidence="1">
    <location>
        <begin position="155"/>
        <end position="174"/>
    </location>
</feature>
<accession>A0A7D9CZG6</accession>
<evidence type="ECO:0000313" key="2">
    <source>
        <dbReference type="EMBL" id="VUG19575.1"/>
    </source>
</evidence>
<sequence>MPNRVQTGPRYNNTQLFLLVSDIACCVWTAVNARLLVLLPLIGIRFLPGGIADFFLTVNFGTVLIDLFDYVTIFGKVASSTAFSVPRLMPLVFTCLERFITSAVILSYPRSARCKAFATLIYAESLLESIRCYYNFYKVRTFGRHHRILRAIKKLSYTILVPVQTVCELILLFTALQFDSYYDILNGYSTEIKTTIRVLAIFYLPCFYAIYRRKIYEYYYLDWKNKGKHESRREYPPIRILFSLSFSFSFLFMYL</sequence>
<organism evidence="2 3">
    <name type="scientific">Dekkera bruxellensis</name>
    <name type="common">Brettanomyces custersii</name>
    <dbReference type="NCBI Taxonomy" id="5007"/>
    <lineage>
        <taxon>Eukaryota</taxon>
        <taxon>Fungi</taxon>
        <taxon>Dikarya</taxon>
        <taxon>Ascomycota</taxon>
        <taxon>Saccharomycotina</taxon>
        <taxon>Pichiomycetes</taxon>
        <taxon>Pichiales</taxon>
        <taxon>Pichiaceae</taxon>
        <taxon>Brettanomyces</taxon>
    </lineage>
</organism>
<proteinExistence type="predicted"/>
<evidence type="ECO:0000313" key="3">
    <source>
        <dbReference type="Proteomes" id="UP000478008"/>
    </source>
</evidence>
<feature type="transmembrane region" description="Helical" evidence="1">
    <location>
        <begin position="46"/>
        <end position="68"/>
    </location>
</feature>
<dbReference type="Proteomes" id="UP000478008">
    <property type="component" value="Unassembled WGS sequence"/>
</dbReference>
<gene>
    <name evidence="2" type="ORF">DEBR0S5_06348G</name>
</gene>
<keyword evidence="1" id="KW-0472">Membrane</keyword>